<dbReference type="Proteomes" id="UP000677228">
    <property type="component" value="Unassembled WGS sequence"/>
</dbReference>
<organism evidence="2 3">
    <name type="scientific">Didymodactylos carnosus</name>
    <dbReference type="NCBI Taxonomy" id="1234261"/>
    <lineage>
        <taxon>Eukaryota</taxon>
        <taxon>Metazoa</taxon>
        <taxon>Spiralia</taxon>
        <taxon>Gnathifera</taxon>
        <taxon>Rotifera</taxon>
        <taxon>Eurotatoria</taxon>
        <taxon>Bdelloidea</taxon>
        <taxon>Philodinida</taxon>
        <taxon>Philodinidae</taxon>
        <taxon>Didymodactylos</taxon>
    </lineage>
</organism>
<reference evidence="2" key="1">
    <citation type="submission" date="2021-02" db="EMBL/GenBank/DDBJ databases">
        <authorList>
            <person name="Nowell W R."/>
        </authorList>
    </citation>
    <scope>NUCLEOTIDE SEQUENCE</scope>
</reference>
<evidence type="ECO:0000313" key="3">
    <source>
        <dbReference type="Proteomes" id="UP000682733"/>
    </source>
</evidence>
<dbReference type="Proteomes" id="UP000682733">
    <property type="component" value="Unassembled WGS sequence"/>
</dbReference>
<dbReference type="EMBL" id="CAJNOK010002471">
    <property type="protein sequence ID" value="CAF0861441.1"/>
    <property type="molecule type" value="Genomic_DNA"/>
</dbReference>
<dbReference type="AlphaFoldDB" id="A0A8S2HHT1"/>
<evidence type="ECO:0000313" key="2">
    <source>
        <dbReference type="EMBL" id="CAF3646253.1"/>
    </source>
</evidence>
<proteinExistence type="predicted"/>
<protein>
    <submittedName>
        <fullName evidence="2">Uncharacterized protein</fullName>
    </submittedName>
</protein>
<gene>
    <name evidence="1" type="ORF">OVA965_LOCUS7655</name>
    <name evidence="2" type="ORF">TMI583_LOCUS7650</name>
</gene>
<comment type="caution">
    <text evidence="2">The sequence shown here is derived from an EMBL/GenBank/DDBJ whole genome shotgun (WGS) entry which is preliminary data.</text>
</comment>
<evidence type="ECO:0000313" key="1">
    <source>
        <dbReference type="EMBL" id="CAF0861441.1"/>
    </source>
</evidence>
<accession>A0A8S2HHT1</accession>
<dbReference type="EMBL" id="CAJOBA010002471">
    <property type="protein sequence ID" value="CAF3646253.1"/>
    <property type="molecule type" value="Genomic_DNA"/>
</dbReference>
<name>A0A8S2HHT1_9BILA</name>
<sequence>MRRTQSTTTSTPLINKESIKNDIFEILSNDNHVKEQVQALRGNYGPEDVVNILQDAVVKRIEQRLSIVEQKTEEIEQQLGQLQFDMNARERNSRQKNLRFLGIKDQGDITVSIVQGAEKIGLDIKKEDIEYCHPLGRNKKDLHTRPVIAAFHSRFKLKSLLVKRKQFKEATGITIFEDLTKSDKWLLDQIRDGLKKEDKKYAFTRGGRVCYKTESQGVVFINSFGDIETYLYG</sequence>